<comment type="subunit">
    <text evidence="5">Hexamer; each subunit is composed of an acidic and a basic chain derived from a single precursor and linked by a disulfide bond.</text>
</comment>
<sequence length="533" mass="59434">MANNSHLILIGFCVIFLFHGCFAQLERSQERFWQELEEQQQHRLRAKTQCNIQRLNAQKPKIKFQSEAGVSEFWDSNNPEFECAGVEVERRGIHGTVIPGCAETFESQGSYWGQGQPGQGQGQQGQGQGRRYTDRHQKLRRFQQGDILALPAGFTHWTFNDGDVPLVTVALIDVANEVNQLDLEYKRFFLAGNPQGQGQGQWGGQGEKGQGQEQWGGQGQKGQEGQGQGQWGGQGEKGQGQEQWGGQGQKGQEGKQWGGQGQGGQQQLQQKNIFNGFDDQLMADALKTDPQTIQKLKGQQDQRGFIVRAEQLQQQLSLPEFDEQEQQRQQQQQQQQQYGGGKVWRPNGLEETVCTVELRENIGHPTRADVYNPRAGRISTSNSQTLPILGWLKLSAETGFLYSNAILAPHWNVNAHSAIYVIRGNARIQVVGHSGNPVFDEEVSEGQLIIVPQNFAVIKKAGNEGFEYVAFKTNDNAITSPLAGRLSAIRSIPEEVLMSSYQISREEAMNLKFGRQEAKLFSGQPSQGRRESA</sequence>
<evidence type="ECO:0000256" key="2">
    <source>
        <dbReference type="ARBA" id="ARBA00022761"/>
    </source>
</evidence>
<organism evidence="8 9">
    <name type="scientific">Cinchona calisaya</name>
    <dbReference type="NCBI Taxonomy" id="153742"/>
    <lineage>
        <taxon>Eukaryota</taxon>
        <taxon>Viridiplantae</taxon>
        <taxon>Streptophyta</taxon>
        <taxon>Embryophyta</taxon>
        <taxon>Tracheophyta</taxon>
        <taxon>Spermatophyta</taxon>
        <taxon>Magnoliopsida</taxon>
        <taxon>eudicotyledons</taxon>
        <taxon>Gunneridae</taxon>
        <taxon>Pentapetalae</taxon>
        <taxon>asterids</taxon>
        <taxon>lamiids</taxon>
        <taxon>Gentianales</taxon>
        <taxon>Rubiaceae</taxon>
        <taxon>Cinchonoideae</taxon>
        <taxon>Cinchoneae</taxon>
        <taxon>Cinchona</taxon>
    </lineage>
</organism>
<name>A0ABD2YJY2_9GENT</name>
<dbReference type="PANTHER" id="PTHR31189:SF76">
    <property type="entry name" value="11S GLOBULIN SUBUNIT BETA-LIKE"/>
    <property type="match status" value="1"/>
</dbReference>
<feature type="compositionally biased region" description="Gly residues" evidence="6">
    <location>
        <begin position="196"/>
        <end position="264"/>
    </location>
</feature>
<evidence type="ECO:0000256" key="3">
    <source>
        <dbReference type="ARBA" id="ARBA00023129"/>
    </source>
</evidence>
<dbReference type="InterPro" id="IPR006045">
    <property type="entry name" value="Cupin_1"/>
</dbReference>
<evidence type="ECO:0000256" key="5">
    <source>
        <dbReference type="RuleBase" id="RU003681"/>
    </source>
</evidence>
<feature type="chain" id="PRO_5044534818" description="Cupin type-1 domain-containing protein" evidence="5">
    <location>
        <begin position="24"/>
        <end position="533"/>
    </location>
</feature>
<feature type="compositionally biased region" description="Gly residues" evidence="6">
    <location>
        <begin position="115"/>
        <end position="128"/>
    </location>
</feature>
<proteinExistence type="inferred from homology"/>
<dbReference type="FunFam" id="2.60.120.10:FF:000073">
    <property type="entry name" value="Glycinin G1"/>
    <property type="match status" value="1"/>
</dbReference>
<dbReference type="Gene3D" id="2.60.120.10">
    <property type="entry name" value="Jelly Rolls"/>
    <property type="match status" value="3"/>
</dbReference>
<feature type="compositionally biased region" description="Low complexity" evidence="6">
    <location>
        <begin position="327"/>
        <end position="337"/>
    </location>
</feature>
<reference evidence="8 9" key="1">
    <citation type="submission" date="2024-11" db="EMBL/GenBank/DDBJ databases">
        <title>A near-complete genome assembly of Cinchona calisaya.</title>
        <authorList>
            <person name="Lian D.C."/>
            <person name="Zhao X.W."/>
            <person name="Wei L."/>
        </authorList>
    </citation>
    <scope>NUCLEOTIDE SEQUENCE [LARGE SCALE GENOMIC DNA]</scope>
    <source>
        <tissue evidence="8">Nenye</tissue>
    </source>
</reference>
<feature type="region of interest" description="Disordered" evidence="6">
    <location>
        <begin position="320"/>
        <end position="344"/>
    </location>
</feature>
<feature type="region of interest" description="Disordered" evidence="6">
    <location>
        <begin position="196"/>
        <end position="267"/>
    </location>
</feature>
<keyword evidence="4 5" id="KW-1015">Disulfide bond</keyword>
<comment type="similarity">
    <text evidence="1 5">Belongs to the 11S seed storage protein (globulins) family.</text>
</comment>
<dbReference type="CDD" id="cd02242">
    <property type="entry name" value="cupin_11S_legumin_N"/>
    <property type="match status" value="1"/>
</dbReference>
<evidence type="ECO:0000256" key="4">
    <source>
        <dbReference type="ARBA" id="ARBA00023157"/>
    </source>
</evidence>
<dbReference type="GO" id="GO:0045735">
    <property type="term" value="F:nutrient reservoir activity"/>
    <property type="evidence" value="ECO:0007669"/>
    <property type="project" value="UniProtKB-KW"/>
</dbReference>
<evidence type="ECO:0000256" key="1">
    <source>
        <dbReference type="ARBA" id="ARBA00007178"/>
    </source>
</evidence>
<evidence type="ECO:0000313" key="8">
    <source>
        <dbReference type="EMBL" id="KAL3506147.1"/>
    </source>
</evidence>
<dbReference type="SUPFAM" id="SSF51182">
    <property type="entry name" value="RmlC-like cupins"/>
    <property type="match status" value="1"/>
</dbReference>
<dbReference type="InterPro" id="IPR014710">
    <property type="entry name" value="RmlC-like_jellyroll"/>
</dbReference>
<comment type="function">
    <text evidence="5">Seed storage protein.</text>
</comment>
<dbReference type="InterPro" id="IPR050253">
    <property type="entry name" value="Seed_Storage-Functional"/>
</dbReference>
<feature type="signal peptide" evidence="5">
    <location>
        <begin position="1"/>
        <end position="23"/>
    </location>
</feature>
<evidence type="ECO:0000259" key="7">
    <source>
        <dbReference type="SMART" id="SM00835"/>
    </source>
</evidence>
<dbReference type="EMBL" id="JBJUIK010000013">
    <property type="protein sequence ID" value="KAL3506147.1"/>
    <property type="molecule type" value="Genomic_DNA"/>
</dbReference>
<dbReference type="PROSITE" id="PS00305">
    <property type="entry name" value="11S_SEED_STORAGE"/>
    <property type="match status" value="1"/>
</dbReference>
<feature type="domain" description="Cupin type-1" evidence="7">
    <location>
        <begin position="360"/>
        <end position="509"/>
    </location>
</feature>
<feature type="domain" description="Cupin type-1" evidence="7">
    <location>
        <begin position="53"/>
        <end position="294"/>
    </location>
</feature>
<dbReference type="InterPro" id="IPR011051">
    <property type="entry name" value="RmlC_Cupin_sf"/>
</dbReference>
<keyword evidence="3 5" id="KW-0708">Seed storage protein</keyword>
<dbReference type="SMART" id="SM00835">
    <property type="entry name" value="Cupin_1"/>
    <property type="match status" value="2"/>
</dbReference>
<protein>
    <recommendedName>
        <fullName evidence="7">Cupin type-1 domain-containing protein</fullName>
    </recommendedName>
</protein>
<dbReference type="Proteomes" id="UP001630127">
    <property type="component" value="Unassembled WGS sequence"/>
</dbReference>
<dbReference type="PRINTS" id="PR00439">
    <property type="entry name" value="11SGLOBULIN"/>
</dbReference>
<keyword evidence="2 5" id="KW-0758">Storage protein</keyword>
<dbReference type="InterPro" id="IPR022379">
    <property type="entry name" value="11S_seedstore_CS"/>
</dbReference>
<keyword evidence="5" id="KW-0732">Signal</keyword>
<dbReference type="AlphaFoldDB" id="A0ABD2YJY2"/>
<evidence type="ECO:0000256" key="6">
    <source>
        <dbReference type="SAM" id="MobiDB-lite"/>
    </source>
</evidence>
<feature type="region of interest" description="Disordered" evidence="6">
    <location>
        <begin position="109"/>
        <end position="133"/>
    </location>
</feature>
<dbReference type="CDD" id="cd02243">
    <property type="entry name" value="cupin_11S_legumin_C"/>
    <property type="match status" value="1"/>
</dbReference>
<keyword evidence="9" id="KW-1185">Reference proteome</keyword>
<dbReference type="InterPro" id="IPR006044">
    <property type="entry name" value="11S_seedstore_pln"/>
</dbReference>
<dbReference type="PANTHER" id="PTHR31189">
    <property type="entry name" value="OS03G0336100 PROTEIN-RELATED"/>
    <property type="match status" value="1"/>
</dbReference>
<dbReference type="Pfam" id="PF00190">
    <property type="entry name" value="Cupin_1"/>
    <property type="match status" value="2"/>
</dbReference>
<gene>
    <name evidence="8" type="ORF">ACH5RR_031529</name>
</gene>
<evidence type="ECO:0000313" key="9">
    <source>
        <dbReference type="Proteomes" id="UP001630127"/>
    </source>
</evidence>
<accession>A0ABD2YJY2</accession>
<comment type="caution">
    <text evidence="8">The sequence shown here is derived from an EMBL/GenBank/DDBJ whole genome shotgun (WGS) entry which is preliminary data.</text>
</comment>